<evidence type="ECO:0000256" key="7">
    <source>
        <dbReference type="RuleBase" id="RU363032"/>
    </source>
</evidence>
<feature type="transmembrane region" description="Helical" evidence="7">
    <location>
        <begin position="203"/>
        <end position="226"/>
    </location>
</feature>
<keyword evidence="3" id="KW-1003">Cell membrane</keyword>
<dbReference type="GO" id="GO:0055085">
    <property type="term" value="P:transmembrane transport"/>
    <property type="evidence" value="ECO:0007669"/>
    <property type="project" value="InterPro"/>
</dbReference>
<gene>
    <name evidence="9" type="ORF">P1J78_22740</name>
</gene>
<feature type="transmembrane region" description="Helical" evidence="7">
    <location>
        <begin position="88"/>
        <end position="110"/>
    </location>
</feature>
<evidence type="ECO:0000313" key="9">
    <source>
        <dbReference type="EMBL" id="MDF0603552.1"/>
    </source>
</evidence>
<proteinExistence type="inferred from homology"/>
<sequence>MTDTATRDSEVVGGRVGKGLQSLSSFSSGQTKLEILAIIATAVVVIGGMELALLWFEVPQYVLPRPSEIVVALVGDFHLILPHLGHTLVVLFSGFAIGAGIGIVLAAVITQFPFAEKIIAPYILILVTTPMLALVPLLILRFGFGYEPRIIAVALASGPMVMINSATGFRRVDANKIALARSYGASTLQIFWKIRAPMALPMILVGLMIGAIFGLLTAVGAGMVGGGFGLGNRLTTYSSMIQMPQFFGVVLILSILGILIYVTFYLIGKKWASWEA</sequence>
<feature type="transmembrane region" description="Helical" evidence="7">
    <location>
        <begin position="35"/>
        <end position="56"/>
    </location>
</feature>
<dbReference type="Proteomes" id="UP001220964">
    <property type="component" value="Unassembled WGS sequence"/>
</dbReference>
<reference evidence="9" key="1">
    <citation type="submission" date="2023-03" db="EMBL/GenBank/DDBJ databases">
        <title>Multiphase analysis and comparison of six strains from genera Psychromarinibacter, Lutimaribacter, and Maritimibacter, including a novel species: Psychromarinibacter sediminicola sp. nov.</title>
        <authorList>
            <person name="Wang Y.-H."/>
            <person name="Ye M.-Q."/>
            <person name="Du Z.-J."/>
        </authorList>
    </citation>
    <scope>NUCLEOTIDE SEQUENCE</scope>
    <source>
        <strain evidence="9">C21-152</strain>
    </source>
</reference>
<dbReference type="CDD" id="cd06261">
    <property type="entry name" value="TM_PBP2"/>
    <property type="match status" value="1"/>
</dbReference>
<dbReference type="PROSITE" id="PS50928">
    <property type="entry name" value="ABC_TM1"/>
    <property type="match status" value="1"/>
</dbReference>
<evidence type="ECO:0000259" key="8">
    <source>
        <dbReference type="PROSITE" id="PS50928"/>
    </source>
</evidence>
<evidence type="ECO:0000256" key="6">
    <source>
        <dbReference type="ARBA" id="ARBA00023136"/>
    </source>
</evidence>
<dbReference type="SUPFAM" id="SSF161098">
    <property type="entry name" value="MetI-like"/>
    <property type="match status" value="1"/>
</dbReference>
<keyword evidence="10" id="KW-1185">Reference proteome</keyword>
<evidence type="ECO:0000256" key="3">
    <source>
        <dbReference type="ARBA" id="ARBA00022475"/>
    </source>
</evidence>
<feature type="transmembrane region" description="Helical" evidence="7">
    <location>
        <begin position="122"/>
        <end position="144"/>
    </location>
</feature>
<organism evidence="9 10">
    <name type="scientific">Psychromarinibacter sediminicola</name>
    <dbReference type="NCBI Taxonomy" id="3033385"/>
    <lineage>
        <taxon>Bacteria</taxon>
        <taxon>Pseudomonadati</taxon>
        <taxon>Pseudomonadota</taxon>
        <taxon>Alphaproteobacteria</taxon>
        <taxon>Rhodobacterales</taxon>
        <taxon>Paracoccaceae</taxon>
        <taxon>Psychromarinibacter</taxon>
    </lineage>
</organism>
<dbReference type="PANTHER" id="PTHR30151:SF0">
    <property type="entry name" value="ABC TRANSPORTER PERMEASE PROTEIN MJ0413-RELATED"/>
    <property type="match status" value="1"/>
</dbReference>
<evidence type="ECO:0000256" key="5">
    <source>
        <dbReference type="ARBA" id="ARBA00022989"/>
    </source>
</evidence>
<keyword evidence="4 7" id="KW-0812">Transmembrane</keyword>
<feature type="domain" description="ABC transmembrane type-1" evidence="8">
    <location>
        <begin position="84"/>
        <end position="268"/>
    </location>
</feature>
<feature type="transmembrane region" description="Helical" evidence="7">
    <location>
        <begin position="150"/>
        <end position="169"/>
    </location>
</feature>
<dbReference type="Gene3D" id="1.10.3720.10">
    <property type="entry name" value="MetI-like"/>
    <property type="match status" value="1"/>
</dbReference>
<dbReference type="InterPro" id="IPR000515">
    <property type="entry name" value="MetI-like"/>
</dbReference>
<dbReference type="EMBL" id="JARGYC010000103">
    <property type="protein sequence ID" value="MDF0603552.1"/>
    <property type="molecule type" value="Genomic_DNA"/>
</dbReference>
<comment type="caution">
    <text evidence="9">The sequence shown here is derived from an EMBL/GenBank/DDBJ whole genome shotgun (WGS) entry which is preliminary data.</text>
</comment>
<keyword evidence="5 7" id="KW-1133">Transmembrane helix</keyword>
<protein>
    <submittedName>
        <fullName evidence="9">ABC transporter permease subunit</fullName>
    </submittedName>
</protein>
<evidence type="ECO:0000256" key="4">
    <source>
        <dbReference type="ARBA" id="ARBA00022692"/>
    </source>
</evidence>
<evidence type="ECO:0000256" key="1">
    <source>
        <dbReference type="ARBA" id="ARBA00004651"/>
    </source>
</evidence>
<keyword evidence="6 7" id="KW-0472">Membrane</keyword>
<keyword evidence="2 7" id="KW-0813">Transport</keyword>
<dbReference type="Pfam" id="PF00528">
    <property type="entry name" value="BPD_transp_1"/>
    <property type="match status" value="1"/>
</dbReference>
<comment type="subcellular location">
    <subcellularLocation>
        <location evidence="1 7">Cell membrane</location>
        <topology evidence="1 7">Multi-pass membrane protein</topology>
    </subcellularLocation>
</comment>
<evidence type="ECO:0000256" key="2">
    <source>
        <dbReference type="ARBA" id="ARBA00022448"/>
    </source>
</evidence>
<dbReference type="GO" id="GO:0005886">
    <property type="term" value="C:plasma membrane"/>
    <property type="evidence" value="ECO:0007669"/>
    <property type="project" value="UniProtKB-SubCell"/>
</dbReference>
<accession>A0AAE3NWS1</accession>
<name>A0AAE3NWS1_9RHOB</name>
<dbReference type="PANTHER" id="PTHR30151">
    <property type="entry name" value="ALKANE SULFONATE ABC TRANSPORTER-RELATED, MEMBRANE SUBUNIT"/>
    <property type="match status" value="1"/>
</dbReference>
<dbReference type="RefSeq" id="WP_275569669.1">
    <property type="nucleotide sequence ID" value="NZ_JARGYC010000103.1"/>
</dbReference>
<evidence type="ECO:0000313" key="10">
    <source>
        <dbReference type="Proteomes" id="UP001220964"/>
    </source>
</evidence>
<dbReference type="InterPro" id="IPR035906">
    <property type="entry name" value="MetI-like_sf"/>
</dbReference>
<comment type="similarity">
    <text evidence="7">Belongs to the binding-protein-dependent transport system permease family.</text>
</comment>
<dbReference type="AlphaFoldDB" id="A0AAE3NWS1"/>
<feature type="transmembrane region" description="Helical" evidence="7">
    <location>
        <begin position="246"/>
        <end position="267"/>
    </location>
</feature>